<gene>
    <name evidence="2" type="ORF">SELMODRAFT_418332</name>
</gene>
<reference evidence="2 3" key="1">
    <citation type="journal article" date="2011" name="Science">
        <title>The Selaginella genome identifies genetic changes associated with the evolution of vascular plants.</title>
        <authorList>
            <person name="Banks J.A."/>
            <person name="Nishiyama T."/>
            <person name="Hasebe M."/>
            <person name="Bowman J.L."/>
            <person name="Gribskov M."/>
            <person name="dePamphilis C."/>
            <person name="Albert V.A."/>
            <person name="Aono N."/>
            <person name="Aoyama T."/>
            <person name="Ambrose B.A."/>
            <person name="Ashton N.W."/>
            <person name="Axtell M.J."/>
            <person name="Barker E."/>
            <person name="Barker M.S."/>
            <person name="Bennetzen J.L."/>
            <person name="Bonawitz N.D."/>
            <person name="Chapple C."/>
            <person name="Cheng C."/>
            <person name="Correa L.G."/>
            <person name="Dacre M."/>
            <person name="DeBarry J."/>
            <person name="Dreyer I."/>
            <person name="Elias M."/>
            <person name="Engstrom E.M."/>
            <person name="Estelle M."/>
            <person name="Feng L."/>
            <person name="Finet C."/>
            <person name="Floyd S.K."/>
            <person name="Frommer W.B."/>
            <person name="Fujita T."/>
            <person name="Gramzow L."/>
            <person name="Gutensohn M."/>
            <person name="Harholt J."/>
            <person name="Hattori M."/>
            <person name="Heyl A."/>
            <person name="Hirai T."/>
            <person name="Hiwatashi Y."/>
            <person name="Ishikawa M."/>
            <person name="Iwata M."/>
            <person name="Karol K.G."/>
            <person name="Koehler B."/>
            <person name="Kolukisaoglu U."/>
            <person name="Kubo M."/>
            <person name="Kurata T."/>
            <person name="Lalonde S."/>
            <person name="Li K."/>
            <person name="Li Y."/>
            <person name="Litt A."/>
            <person name="Lyons E."/>
            <person name="Manning G."/>
            <person name="Maruyama T."/>
            <person name="Michael T.P."/>
            <person name="Mikami K."/>
            <person name="Miyazaki S."/>
            <person name="Morinaga S."/>
            <person name="Murata T."/>
            <person name="Mueller-Roeber B."/>
            <person name="Nelson D.R."/>
            <person name="Obara M."/>
            <person name="Oguri Y."/>
            <person name="Olmstead R.G."/>
            <person name="Onodera N."/>
            <person name="Petersen B.L."/>
            <person name="Pils B."/>
            <person name="Prigge M."/>
            <person name="Rensing S.A."/>
            <person name="Riano-Pachon D.M."/>
            <person name="Roberts A.W."/>
            <person name="Sato Y."/>
            <person name="Scheller H.V."/>
            <person name="Schulz B."/>
            <person name="Schulz C."/>
            <person name="Shakirov E.V."/>
            <person name="Shibagaki N."/>
            <person name="Shinohara N."/>
            <person name="Shippen D.E."/>
            <person name="Soerensen I."/>
            <person name="Sotooka R."/>
            <person name="Sugimoto N."/>
            <person name="Sugita M."/>
            <person name="Sumikawa N."/>
            <person name="Tanurdzic M."/>
            <person name="Theissen G."/>
            <person name="Ulvskov P."/>
            <person name="Wakazuki S."/>
            <person name="Weng J.K."/>
            <person name="Willats W.W."/>
            <person name="Wipf D."/>
            <person name="Wolf P.G."/>
            <person name="Yang L."/>
            <person name="Zimmer A.D."/>
            <person name="Zhu Q."/>
            <person name="Mitros T."/>
            <person name="Hellsten U."/>
            <person name="Loque D."/>
            <person name="Otillar R."/>
            <person name="Salamov A."/>
            <person name="Schmutz J."/>
            <person name="Shapiro H."/>
            <person name="Lindquist E."/>
            <person name="Lucas S."/>
            <person name="Rokhsar D."/>
            <person name="Grigoriev I.V."/>
        </authorList>
    </citation>
    <scope>NUCLEOTIDE SEQUENCE [LARGE SCALE GENOMIC DNA]</scope>
</reference>
<protein>
    <recommendedName>
        <fullName evidence="4">Bulb-type lectin domain-containing protein</fullName>
    </recommendedName>
</protein>
<dbReference type="InterPro" id="IPR036426">
    <property type="entry name" value="Bulb-type_lectin_dom_sf"/>
</dbReference>
<sequence length="268" mass="30130">MALPAKIEISNAIALYYFLFLLALLAIASAQQVVDRGVPFLLASNEARAFVIAALATLVNTISVSDRYSPRSISDTIFLGTGRIFIRLWFFSDDCHATPDLSDSLPGFILVAAFRELHDRLATDLFRWGYSYITVIDGRYGMEYSMEEGMYSMGEEVNPAQLRALDSTRRAVYSLSDDCFPYANMVQSGPRARVYSRLLPNQAIWSPNQRYKLVMERHCEAVLYDGDRVWATPTRGRADGCFLLVQQDGNLVVVNHEAQDLSSDQKQV</sequence>
<dbReference type="Proteomes" id="UP000001514">
    <property type="component" value="Unassembled WGS sequence"/>
</dbReference>
<dbReference type="Gene3D" id="2.90.10.10">
    <property type="entry name" value="Bulb-type lectin domain"/>
    <property type="match status" value="1"/>
</dbReference>
<evidence type="ECO:0008006" key="4">
    <source>
        <dbReference type="Google" id="ProtNLM"/>
    </source>
</evidence>
<dbReference type="KEGG" id="smo:SELMODRAFT_418332"/>
<feature type="signal peptide" evidence="1">
    <location>
        <begin position="1"/>
        <end position="30"/>
    </location>
</feature>
<evidence type="ECO:0000313" key="3">
    <source>
        <dbReference type="Proteomes" id="UP000001514"/>
    </source>
</evidence>
<dbReference type="Gramene" id="EFJ20577">
    <property type="protein sequence ID" value="EFJ20577"/>
    <property type="gene ID" value="SELMODRAFT_418332"/>
</dbReference>
<dbReference type="EMBL" id="GL377602">
    <property type="protein sequence ID" value="EFJ20577.1"/>
    <property type="molecule type" value="Genomic_DNA"/>
</dbReference>
<accession>D8S5D6</accession>
<feature type="chain" id="PRO_5003122424" description="Bulb-type lectin domain-containing protein" evidence="1">
    <location>
        <begin position="31"/>
        <end position="268"/>
    </location>
</feature>
<dbReference type="SUPFAM" id="SSF51110">
    <property type="entry name" value="alpha-D-mannose-specific plant lectins"/>
    <property type="match status" value="1"/>
</dbReference>
<evidence type="ECO:0000256" key="1">
    <source>
        <dbReference type="SAM" id="SignalP"/>
    </source>
</evidence>
<dbReference type="AlphaFoldDB" id="D8S5D6"/>
<keyword evidence="3" id="KW-1185">Reference proteome</keyword>
<organism evidence="3">
    <name type="scientific">Selaginella moellendorffii</name>
    <name type="common">Spikemoss</name>
    <dbReference type="NCBI Taxonomy" id="88036"/>
    <lineage>
        <taxon>Eukaryota</taxon>
        <taxon>Viridiplantae</taxon>
        <taxon>Streptophyta</taxon>
        <taxon>Embryophyta</taxon>
        <taxon>Tracheophyta</taxon>
        <taxon>Lycopodiopsida</taxon>
        <taxon>Selaginellales</taxon>
        <taxon>Selaginellaceae</taxon>
        <taxon>Selaginella</taxon>
    </lineage>
</organism>
<evidence type="ECO:0000313" key="2">
    <source>
        <dbReference type="EMBL" id="EFJ20577.1"/>
    </source>
</evidence>
<keyword evidence="1" id="KW-0732">Signal</keyword>
<dbReference type="InParanoid" id="D8S5D6"/>
<dbReference type="HOGENOM" id="CLU_1039765_0_0_1"/>
<name>D8S5D6_SELML</name>
<proteinExistence type="predicted"/>